<dbReference type="EMBL" id="JBHTAA010000005">
    <property type="protein sequence ID" value="MFC7203958.1"/>
    <property type="molecule type" value="Genomic_DNA"/>
</dbReference>
<organism evidence="2 3">
    <name type="scientific">Haloferax namakaokahaiae</name>
    <dbReference type="NCBI Taxonomy" id="1748331"/>
    <lineage>
        <taxon>Archaea</taxon>
        <taxon>Methanobacteriati</taxon>
        <taxon>Methanobacteriota</taxon>
        <taxon>Stenosarchaea group</taxon>
        <taxon>Halobacteria</taxon>
        <taxon>Halobacteriales</taxon>
        <taxon>Haloferacaceae</taxon>
        <taxon>Haloferax</taxon>
    </lineage>
</organism>
<evidence type="ECO:0000256" key="1">
    <source>
        <dbReference type="SAM" id="MobiDB-lite"/>
    </source>
</evidence>
<keyword evidence="3" id="KW-1185">Reference proteome</keyword>
<dbReference type="Proteomes" id="UP001596481">
    <property type="component" value="Unassembled WGS sequence"/>
</dbReference>
<dbReference type="Pfam" id="PF25229">
    <property type="entry name" value="Salactin"/>
    <property type="match status" value="1"/>
</dbReference>
<dbReference type="Gene3D" id="3.30.420.40">
    <property type="match status" value="1"/>
</dbReference>
<dbReference type="SUPFAM" id="SSF53067">
    <property type="entry name" value="Actin-like ATPase domain"/>
    <property type="match status" value="1"/>
</dbReference>
<accession>A0ABD5ZFI7</accession>
<name>A0ABD5ZFI7_9EURY</name>
<dbReference type="InterPro" id="IPR057331">
    <property type="entry name" value="Salactin"/>
</dbReference>
<reference evidence="2 3" key="1">
    <citation type="journal article" date="2019" name="Int. J. Syst. Evol. Microbiol.">
        <title>The Global Catalogue of Microorganisms (GCM) 10K type strain sequencing project: providing services to taxonomists for standard genome sequencing and annotation.</title>
        <authorList>
            <consortium name="The Broad Institute Genomics Platform"/>
            <consortium name="The Broad Institute Genome Sequencing Center for Infectious Disease"/>
            <person name="Wu L."/>
            <person name="Ma J."/>
        </authorList>
    </citation>
    <scope>NUCLEOTIDE SEQUENCE [LARGE SCALE GENOMIC DNA]</scope>
    <source>
        <strain evidence="2 3">DSM 29988</strain>
    </source>
</reference>
<evidence type="ECO:0000313" key="2">
    <source>
        <dbReference type="EMBL" id="MFC7203958.1"/>
    </source>
</evidence>
<comment type="caution">
    <text evidence="2">The sequence shown here is derived from an EMBL/GenBank/DDBJ whole genome shotgun (WGS) entry which is preliminary data.</text>
</comment>
<sequence length="356" mass="38333">MADADGTDESGTDVGGPVPIGVKLGSTRTVLAYPDGDGGIETVRTLTCLAAYEDPVTGDERVCYGEKAARQYPDRVEFPLRSGLPEDERRAELAGQFFEELCENHELPDESGVVYAIPTIDDEPGLVNLNEVIEESTIGQTFVRSFPESLCGAFPAMGDGMEAIDGIFVAVNLGATSLEACAYRHGEQLAPFVSESATGNDVDRRIASAVEEETRGRVNIDTTTAREYKEVHGDFGDFEPFTDVVQQPGGGSHEFTIERSVMDPLDEYLDSVVAELANDFLSQLANAYMKPYQLALARPVVVTGGMACLPGIIDEFEARLSDELGRDITAVTADRPDLAAAEGAYRIARRLAESST</sequence>
<evidence type="ECO:0000313" key="3">
    <source>
        <dbReference type="Proteomes" id="UP001596481"/>
    </source>
</evidence>
<gene>
    <name evidence="2" type="ORF">ACFQJC_10560</name>
</gene>
<dbReference type="AlphaFoldDB" id="A0ABD5ZFI7"/>
<dbReference type="RefSeq" id="WP_390223291.1">
    <property type="nucleotide sequence ID" value="NZ_JBHTAA010000005.1"/>
</dbReference>
<dbReference type="InterPro" id="IPR043129">
    <property type="entry name" value="ATPase_NBD"/>
</dbReference>
<feature type="compositionally biased region" description="Acidic residues" evidence="1">
    <location>
        <begin position="1"/>
        <end position="11"/>
    </location>
</feature>
<protein>
    <submittedName>
        <fullName evidence="2">Uncharacterized protein</fullName>
    </submittedName>
</protein>
<proteinExistence type="predicted"/>
<feature type="region of interest" description="Disordered" evidence="1">
    <location>
        <begin position="1"/>
        <end position="20"/>
    </location>
</feature>